<proteinExistence type="predicted"/>
<protein>
    <submittedName>
        <fullName evidence="1">Uncharacterized protein</fullName>
    </submittedName>
</protein>
<dbReference type="EMBL" id="JBHSWB010000001">
    <property type="protein sequence ID" value="MFC6660768.1"/>
    <property type="molecule type" value="Genomic_DNA"/>
</dbReference>
<keyword evidence="2" id="KW-1185">Reference proteome</keyword>
<sequence length="82" mass="9608">MTDQPAPARRSATFTVDFGDTPLSPEFRALLDRRLRLTTMQTLAELDLHGDSELHYKFPKEWMGIFIRPDKQIAERLRSFTR</sequence>
<comment type="caution">
    <text evidence="1">The sequence shown here is derived from an EMBL/GenBank/DDBJ whole genome shotgun (WGS) entry which is preliminary data.</text>
</comment>
<reference evidence="2" key="1">
    <citation type="journal article" date="2019" name="Int. J. Syst. Evol. Microbiol.">
        <title>The Global Catalogue of Microorganisms (GCM) 10K type strain sequencing project: providing services to taxonomists for standard genome sequencing and annotation.</title>
        <authorList>
            <consortium name="The Broad Institute Genomics Platform"/>
            <consortium name="The Broad Institute Genome Sequencing Center for Infectious Disease"/>
            <person name="Wu L."/>
            <person name="Ma J."/>
        </authorList>
    </citation>
    <scope>NUCLEOTIDE SEQUENCE [LARGE SCALE GENOMIC DNA]</scope>
    <source>
        <strain evidence="2">CCUG 63830</strain>
    </source>
</reference>
<evidence type="ECO:0000313" key="2">
    <source>
        <dbReference type="Proteomes" id="UP001596317"/>
    </source>
</evidence>
<dbReference type="Proteomes" id="UP001596317">
    <property type="component" value="Unassembled WGS sequence"/>
</dbReference>
<accession>A0ABW1ZJR1</accession>
<evidence type="ECO:0000313" key="1">
    <source>
        <dbReference type="EMBL" id="MFC6660768.1"/>
    </source>
</evidence>
<gene>
    <name evidence="1" type="ORF">ACFP90_10720</name>
</gene>
<organism evidence="1 2">
    <name type="scientific">Deinococcus multiflagellatus</name>
    <dbReference type="NCBI Taxonomy" id="1656887"/>
    <lineage>
        <taxon>Bacteria</taxon>
        <taxon>Thermotogati</taxon>
        <taxon>Deinococcota</taxon>
        <taxon>Deinococci</taxon>
        <taxon>Deinococcales</taxon>
        <taxon>Deinococcaceae</taxon>
        <taxon>Deinococcus</taxon>
    </lineage>
</organism>
<dbReference type="RefSeq" id="WP_224605163.1">
    <property type="nucleotide sequence ID" value="NZ_JAIQXV010000002.1"/>
</dbReference>
<name>A0ABW1ZJR1_9DEIO</name>